<dbReference type="AlphaFoldDB" id="A0A382IN51"/>
<keyword evidence="1" id="KW-0812">Transmembrane</keyword>
<feature type="transmembrane region" description="Helical" evidence="1">
    <location>
        <begin position="258"/>
        <end position="278"/>
    </location>
</feature>
<dbReference type="PANTHER" id="PTHR32024">
    <property type="entry name" value="TRK SYSTEM POTASSIUM UPTAKE PROTEIN TRKG-RELATED"/>
    <property type="match status" value="1"/>
</dbReference>
<sequence length="285" mass="32700">FSTVFVIFLYTLTNIRLLDSLNLALTVISSGGFLAKNLLSDIAINKTQLFILSITLLFPIFNFYLIFKIFTKQFTFKDHQEDSHLLIIVVLLTLLFYFFIIPDEGIFSILLAVISSVSTSGISIYSSNFDVSLFFILMTIIGGSLISTSSGFKYIRFYILLKISYQEIYKLVKPINIFNRNLFHSDSQFDDQDTKIAFLVFISFIFAIFILSSILALDTLSFENSFKLSILTLTNTVASSIYGMDNLMFFDMNSFTKMSLMIFMIFGKIEIIALLFLIKKFIFRE</sequence>
<keyword evidence="1" id="KW-0472">Membrane</keyword>
<feature type="transmembrane region" description="Helical" evidence="1">
    <location>
        <begin position="131"/>
        <end position="152"/>
    </location>
</feature>
<dbReference type="EMBL" id="UINC01068229">
    <property type="protein sequence ID" value="SVC00689.1"/>
    <property type="molecule type" value="Genomic_DNA"/>
</dbReference>
<organism evidence="2">
    <name type="scientific">marine metagenome</name>
    <dbReference type="NCBI Taxonomy" id="408172"/>
    <lineage>
        <taxon>unclassified sequences</taxon>
        <taxon>metagenomes</taxon>
        <taxon>ecological metagenomes</taxon>
    </lineage>
</organism>
<evidence type="ECO:0008006" key="3">
    <source>
        <dbReference type="Google" id="ProtNLM"/>
    </source>
</evidence>
<evidence type="ECO:0000313" key="2">
    <source>
        <dbReference type="EMBL" id="SVC00689.1"/>
    </source>
</evidence>
<keyword evidence="1" id="KW-1133">Transmembrane helix</keyword>
<feature type="transmembrane region" description="Helical" evidence="1">
    <location>
        <begin position="51"/>
        <end position="71"/>
    </location>
</feature>
<protein>
    <recommendedName>
        <fullName evidence="3">Cation transporter</fullName>
    </recommendedName>
</protein>
<reference evidence="2" key="1">
    <citation type="submission" date="2018-05" db="EMBL/GenBank/DDBJ databases">
        <authorList>
            <person name="Lanie J.A."/>
            <person name="Ng W.-L."/>
            <person name="Kazmierczak K.M."/>
            <person name="Andrzejewski T.M."/>
            <person name="Davidsen T.M."/>
            <person name="Wayne K.J."/>
            <person name="Tettelin H."/>
            <person name="Glass J.I."/>
            <person name="Rusch D."/>
            <person name="Podicherti R."/>
            <person name="Tsui H.-C.T."/>
            <person name="Winkler M.E."/>
        </authorList>
    </citation>
    <scope>NUCLEOTIDE SEQUENCE</scope>
</reference>
<gene>
    <name evidence="2" type="ORF">METZ01_LOCUS253543</name>
</gene>
<dbReference type="PANTHER" id="PTHR32024:SF2">
    <property type="entry name" value="TRK SYSTEM POTASSIUM UPTAKE PROTEIN TRKG-RELATED"/>
    <property type="match status" value="1"/>
</dbReference>
<evidence type="ECO:0000256" key="1">
    <source>
        <dbReference type="SAM" id="Phobius"/>
    </source>
</evidence>
<feature type="non-terminal residue" evidence="2">
    <location>
        <position position="1"/>
    </location>
</feature>
<proteinExistence type="predicted"/>
<name>A0A382IN51_9ZZZZ</name>
<feature type="transmembrane region" description="Helical" evidence="1">
    <location>
        <begin position="20"/>
        <end position="39"/>
    </location>
</feature>
<feature type="transmembrane region" description="Helical" evidence="1">
    <location>
        <begin position="83"/>
        <end position="100"/>
    </location>
</feature>
<accession>A0A382IN51</accession>
<feature type="transmembrane region" description="Helical" evidence="1">
    <location>
        <begin position="107"/>
        <end position="125"/>
    </location>
</feature>
<feature type="transmembrane region" description="Helical" evidence="1">
    <location>
        <begin position="196"/>
        <end position="217"/>
    </location>
</feature>